<reference evidence="2 3" key="1">
    <citation type="submission" date="2020-09" db="EMBL/GenBank/DDBJ databases">
        <title>De no assembly of potato wild relative species, Solanum commersonii.</title>
        <authorList>
            <person name="Cho K."/>
        </authorList>
    </citation>
    <scope>NUCLEOTIDE SEQUENCE [LARGE SCALE GENOMIC DNA]</scope>
    <source>
        <strain evidence="2">LZ3.2</strain>
        <tissue evidence="2">Leaf</tissue>
    </source>
</reference>
<accession>A0A9J5X5M9</accession>
<name>A0A9J5X5M9_SOLCO</name>
<evidence type="ECO:0000313" key="2">
    <source>
        <dbReference type="EMBL" id="KAG5582534.1"/>
    </source>
</evidence>
<organism evidence="2 3">
    <name type="scientific">Solanum commersonii</name>
    <name type="common">Commerson's wild potato</name>
    <name type="synonym">Commerson's nightshade</name>
    <dbReference type="NCBI Taxonomy" id="4109"/>
    <lineage>
        <taxon>Eukaryota</taxon>
        <taxon>Viridiplantae</taxon>
        <taxon>Streptophyta</taxon>
        <taxon>Embryophyta</taxon>
        <taxon>Tracheophyta</taxon>
        <taxon>Spermatophyta</taxon>
        <taxon>Magnoliopsida</taxon>
        <taxon>eudicotyledons</taxon>
        <taxon>Gunneridae</taxon>
        <taxon>Pentapetalae</taxon>
        <taxon>asterids</taxon>
        <taxon>lamiids</taxon>
        <taxon>Solanales</taxon>
        <taxon>Solanaceae</taxon>
        <taxon>Solanoideae</taxon>
        <taxon>Solaneae</taxon>
        <taxon>Solanum</taxon>
    </lineage>
</organism>
<sequence>MVHRMLMYATNCKSVSNTDKTICKMIIAGFIDQLRGWWDNYRLFRREYIMNFRQGVKLTMTLFRLNCLSSIRSETSEVMQEAQSYEEESLVDALKKAEDFLAKLKDKVLSLGASVAAALYSNTVSPTINTYYWTQIGAQYPVQRCFLFL</sequence>
<protein>
    <recommendedName>
        <fullName evidence="1">DUF7746 domain-containing protein</fullName>
    </recommendedName>
</protein>
<feature type="domain" description="DUF7746" evidence="1">
    <location>
        <begin position="1"/>
        <end position="42"/>
    </location>
</feature>
<evidence type="ECO:0000259" key="1">
    <source>
        <dbReference type="Pfam" id="PF24925"/>
    </source>
</evidence>
<gene>
    <name evidence="2" type="ORF">H5410_053161</name>
</gene>
<dbReference type="AlphaFoldDB" id="A0A9J5X5M9"/>
<evidence type="ECO:0000313" key="3">
    <source>
        <dbReference type="Proteomes" id="UP000824120"/>
    </source>
</evidence>
<proteinExistence type="predicted"/>
<keyword evidence="3" id="KW-1185">Reference proteome</keyword>
<dbReference type="Pfam" id="PF24925">
    <property type="entry name" value="DUF7746"/>
    <property type="match status" value="1"/>
</dbReference>
<comment type="caution">
    <text evidence="2">The sequence shown here is derived from an EMBL/GenBank/DDBJ whole genome shotgun (WGS) entry which is preliminary data.</text>
</comment>
<dbReference type="EMBL" id="JACXVP010000010">
    <property type="protein sequence ID" value="KAG5582534.1"/>
    <property type="molecule type" value="Genomic_DNA"/>
</dbReference>
<dbReference type="Proteomes" id="UP000824120">
    <property type="component" value="Chromosome 10"/>
</dbReference>
<dbReference type="OrthoDB" id="1735266at2759"/>
<dbReference type="InterPro" id="IPR056648">
    <property type="entry name" value="DUF7746"/>
</dbReference>